<reference evidence="1 2" key="1">
    <citation type="submission" date="2016-10" db="EMBL/GenBank/DDBJ databases">
        <authorList>
            <person name="de Groot N.N."/>
        </authorList>
    </citation>
    <scope>NUCLEOTIDE SEQUENCE [LARGE SCALE GENOMIC DNA]</scope>
    <source>
        <strain evidence="1 2">DSM 25383</strain>
    </source>
</reference>
<gene>
    <name evidence="1" type="ORF">SAMN05444145_105228</name>
</gene>
<proteinExistence type="predicted"/>
<protein>
    <recommendedName>
        <fullName evidence="3">DUF1320 domain-containing protein</fullName>
    </recommendedName>
</protein>
<keyword evidence="2" id="KW-1185">Reference proteome</keyword>
<evidence type="ECO:0000313" key="2">
    <source>
        <dbReference type="Proteomes" id="UP000183253"/>
    </source>
</evidence>
<dbReference type="Proteomes" id="UP000183253">
    <property type="component" value="Unassembled WGS sequence"/>
</dbReference>
<evidence type="ECO:0000313" key="1">
    <source>
        <dbReference type="EMBL" id="SEA70308.1"/>
    </source>
</evidence>
<dbReference type="STRING" id="1033731.SAMN05444145_105228"/>
<name>A0A1H4DCL3_9BACT</name>
<dbReference type="AlphaFoldDB" id="A0A1H4DCL3"/>
<dbReference type="Pfam" id="PF07030">
    <property type="entry name" value="Phage_Mu_Gp36"/>
    <property type="match status" value="1"/>
</dbReference>
<dbReference type="EMBL" id="FNRI01000005">
    <property type="protein sequence ID" value="SEA70308.1"/>
    <property type="molecule type" value="Genomic_DNA"/>
</dbReference>
<evidence type="ECO:0008006" key="3">
    <source>
        <dbReference type="Google" id="ProtNLM"/>
    </source>
</evidence>
<sequence length="127" mass="14673">MYAHIIDEITEGDEQIVLQAIEAAIEEVRSYLRPRYDADKIFAAEGKDRNALILEDTKVVTVWNIIKLSNAETIYEIWKERYDRVIKYLEGVAEGTRTPSLPLLTDEKGEVKIKARFGSNPKFRHSF</sequence>
<dbReference type="InterPro" id="IPR009752">
    <property type="entry name" value="Phage_Mu_GpJ"/>
</dbReference>
<organism evidence="1 2">
    <name type="scientific">Alistipes timonensis JC136</name>
    <dbReference type="NCBI Taxonomy" id="1033731"/>
    <lineage>
        <taxon>Bacteria</taxon>
        <taxon>Pseudomonadati</taxon>
        <taxon>Bacteroidota</taxon>
        <taxon>Bacteroidia</taxon>
        <taxon>Bacteroidales</taxon>
        <taxon>Rikenellaceae</taxon>
        <taxon>Alistipes</taxon>
    </lineage>
</organism>
<accession>A0A1H4DCL3</accession>